<organism evidence="2 3">
    <name type="scientific">Holothuria leucospilota</name>
    <name type="common">Black long sea cucumber</name>
    <name type="synonym">Mertensiothuria leucospilota</name>
    <dbReference type="NCBI Taxonomy" id="206669"/>
    <lineage>
        <taxon>Eukaryota</taxon>
        <taxon>Metazoa</taxon>
        <taxon>Echinodermata</taxon>
        <taxon>Eleutherozoa</taxon>
        <taxon>Echinozoa</taxon>
        <taxon>Holothuroidea</taxon>
        <taxon>Aspidochirotacea</taxon>
        <taxon>Aspidochirotida</taxon>
        <taxon>Holothuriidae</taxon>
        <taxon>Holothuria</taxon>
    </lineage>
</organism>
<name>A0A9Q0YFQ6_HOLLE</name>
<proteinExistence type="predicted"/>
<evidence type="ECO:0000313" key="2">
    <source>
        <dbReference type="EMBL" id="KAJ8017806.1"/>
    </source>
</evidence>
<evidence type="ECO:0000256" key="1">
    <source>
        <dbReference type="SAM" id="MobiDB-lite"/>
    </source>
</evidence>
<dbReference type="EMBL" id="JAIZAY010000980">
    <property type="protein sequence ID" value="KAJ8017806.1"/>
    <property type="molecule type" value="Genomic_DNA"/>
</dbReference>
<feature type="region of interest" description="Disordered" evidence="1">
    <location>
        <begin position="1"/>
        <end position="24"/>
    </location>
</feature>
<dbReference type="Proteomes" id="UP001152320">
    <property type="component" value="Unassembled WGS sequence"/>
</dbReference>
<gene>
    <name evidence="2" type="ORF">HOLleu_44545</name>
</gene>
<keyword evidence="3" id="KW-1185">Reference proteome</keyword>
<accession>A0A9Q0YFQ6</accession>
<dbReference type="AlphaFoldDB" id="A0A9Q0YFQ6"/>
<comment type="caution">
    <text evidence="2">The sequence shown here is derived from an EMBL/GenBank/DDBJ whole genome shotgun (WGS) entry which is preliminary data.</text>
</comment>
<protein>
    <submittedName>
        <fullName evidence="2">Uncharacterized protein</fullName>
    </submittedName>
</protein>
<reference evidence="2" key="1">
    <citation type="submission" date="2021-10" db="EMBL/GenBank/DDBJ databases">
        <title>Tropical sea cucumber genome reveals ecological adaptation and Cuvierian tubules defense mechanism.</title>
        <authorList>
            <person name="Chen T."/>
        </authorList>
    </citation>
    <scope>NUCLEOTIDE SEQUENCE</scope>
    <source>
        <strain evidence="2">Nanhai2018</strain>
        <tissue evidence="2">Muscle</tissue>
    </source>
</reference>
<sequence length="54" mass="6258">MSSGATFNGETHRISGTGKSRGKFDKYQNESEIHTYYTSIDLTLWEQKEEVQDR</sequence>
<evidence type="ECO:0000313" key="3">
    <source>
        <dbReference type="Proteomes" id="UP001152320"/>
    </source>
</evidence>